<keyword evidence="1" id="KW-0732">Signal</keyword>
<sequence length="250" mass="28584">MPKKSNLLLLLILVSSNLFSQKLEVGMGVGPTYYKGDLQPNFRVFAPSVGTNAFVRYNFSKSVSIKGNGAFLNIKGNDAKSGNQYNTERGFKFSNTLIDYNGQIEYNFLNFRTHNGRYEHKWTPYLFGGFGMYKVLDSKLESPEDTTPSDGKQSQYKMLPFGIGFKKIYKGKWNFGVEFSTRVLLDKNYQDKFDGFGGINTNTNNPNSRYRLPSTATLTDSFRYPNSPQKDLYYHVSFSVSYLFYKVHCP</sequence>
<feature type="signal peptide" evidence="1">
    <location>
        <begin position="1"/>
        <end position="20"/>
    </location>
</feature>
<organism evidence="3 4">
    <name type="scientific">Lacihabitans lacunae</name>
    <dbReference type="NCBI Taxonomy" id="1028214"/>
    <lineage>
        <taxon>Bacteria</taxon>
        <taxon>Pseudomonadati</taxon>
        <taxon>Bacteroidota</taxon>
        <taxon>Cytophagia</taxon>
        <taxon>Cytophagales</taxon>
        <taxon>Leadbetterellaceae</taxon>
        <taxon>Lacihabitans</taxon>
    </lineage>
</organism>
<name>A0ABV7YUT8_9BACT</name>
<dbReference type="RefSeq" id="WP_379837218.1">
    <property type="nucleotide sequence ID" value="NZ_JBHRYQ010000001.1"/>
</dbReference>
<evidence type="ECO:0000256" key="1">
    <source>
        <dbReference type="SAM" id="SignalP"/>
    </source>
</evidence>
<evidence type="ECO:0000259" key="2">
    <source>
        <dbReference type="Pfam" id="PF19573"/>
    </source>
</evidence>
<accession>A0ABV7YUT8</accession>
<gene>
    <name evidence="3" type="ORF">ACFOOI_09020</name>
</gene>
<evidence type="ECO:0000313" key="3">
    <source>
        <dbReference type="EMBL" id="MFC3810795.1"/>
    </source>
</evidence>
<dbReference type="Pfam" id="PF19573">
    <property type="entry name" value="DUF6089"/>
    <property type="match status" value="1"/>
</dbReference>
<keyword evidence="4" id="KW-1185">Reference proteome</keyword>
<proteinExistence type="predicted"/>
<evidence type="ECO:0000313" key="4">
    <source>
        <dbReference type="Proteomes" id="UP001595616"/>
    </source>
</evidence>
<dbReference type="Proteomes" id="UP001595616">
    <property type="component" value="Unassembled WGS sequence"/>
</dbReference>
<protein>
    <submittedName>
        <fullName evidence="3">DUF6089 family protein</fullName>
    </submittedName>
</protein>
<feature type="domain" description="DUF6089" evidence="2">
    <location>
        <begin position="7"/>
        <end position="196"/>
    </location>
</feature>
<dbReference type="EMBL" id="JBHRYQ010000001">
    <property type="protein sequence ID" value="MFC3810795.1"/>
    <property type="molecule type" value="Genomic_DNA"/>
</dbReference>
<feature type="chain" id="PRO_5046988685" evidence="1">
    <location>
        <begin position="21"/>
        <end position="250"/>
    </location>
</feature>
<dbReference type="InterPro" id="IPR045743">
    <property type="entry name" value="DUF6089"/>
</dbReference>
<reference evidence="4" key="1">
    <citation type="journal article" date="2019" name="Int. J. Syst. Evol. Microbiol.">
        <title>The Global Catalogue of Microorganisms (GCM) 10K type strain sequencing project: providing services to taxonomists for standard genome sequencing and annotation.</title>
        <authorList>
            <consortium name="The Broad Institute Genomics Platform"/>
            <consortium name="The Broad Institute Genome Sequencing Center for Infectious Disease"/>
            <person name="Wu L."/>
            <person name="Ma J."/>
        </authorList>
    </citation>
    <scope>NUCLEOTIDE SEQUENCE [LARGE SCALE GENOMIC DNA]</scope>
    <source>
        <strain evidence="4">CECT 7956</strain>
    </source>
</reference>
<comment type="caution">
    <text evidence="3">The sequence shown here is derived from an EMBL/GenBank/DDBJ whole genome shotgun (WGS) entry which is preliminary data.</text>
</comment>